<dbReference type="PROSITE" id="PS51186">
    <property type="entry name" value="GNAT"/>
    <property type="match status" value="1"/>
</dbReference>
<dbReference type="EMBL" id="DXGD01000491">
    <property type="protein sequence ID" value="HIX01079.1"/>
    <property type="molecule type" value="Genomic_DNA"/>
</dbReference>
<evidence type="ECO:0000313" key="2">
    <source>
        <dbReference type="EMBL" id="HIX01079.1"/>
    </source>
</evidence>
<dbReference type="CDD" id="cd04301">
    <property type="entry name" value="NAT_SF"/>
    <property type="match status" value="1"/>
</dbReference>
<dbReference type="PANTHER" id="PTHR42793:SF1">
    <property type="entry name" value="PEPTIDYL-LYSINE N-ACETYLTRANSFERASE PATZ"/>
    <property type="match status" value="1"/>
</dbReference>
<dbReference type="SMART" id="SM00881">
    <property type="entry name" value="CoA_binding"/>
    <property type="match status" value="1"/>
</dbReference>
<accession>A0A9D1UVC0</accession>
<dbReference type="GO" id="GO:0016747">
    <property type="term" value="F:acyltransferase activity, transferring groups other than amino-acyl groups"/>
    <property type="evidence" value="ECO:0007669"/>
    <property type="project" value="InterPro"/>
</dbReference>
<dbReference type="SUPFAM" id="SSF51735">
    <property type="entry name" value="NAD(P)-binding Rossmann-fold domains"/>
    <property type="match status" value="1"/>
</dbReference>
<organism evidence="2 3">
    <name type="scientific">Candidatus Nesterenkonia stercoripullorum</name>
    <dbReference type="NCBI Taxonomy" id="2838701"/>
    <lineage>
        <taxon>Bacteria</taxon>
        <taxon>Bacillati</taxon>
        <taxon>Actinomycetota</taxon>
        <taxon>Actinomycetes</taxon>
        <taxon>Micrococcales</taxon>
        <taxon>Micrococcaceae</taxon>
        <taxon>Nesterenkonia</taxon>
    </lineage>
</organism>
<dbReference type="Proteomes" id="UP000824151">
    <property type="component" value="Unassembled WGS sequence"/>
</dbReference>
<dbReference type="Pfam" id="PF13380">
    <property type="entry name" value="CoA_binding_2"/>
    <property type="match status" value="1"/>
</dbReference>
<reference evidence="2" key="2">
    <citation type="submission" date="2021-04" db="EMBL/GenBank/DDBJ databases">
        <authorList>
            <person name="Gilroy R."/>
        </authorList>
    </citation>
    <scope>NUCLEOTIDE SEQUENCE</scope>
    <source>
        <strain evidence="2">ChiHejej3B27-3195</strain>
    </source>
</reference>
<keyword evidence="2" id="KW-0808">Transferase</keyword>
<dbReference type="EC" id="2.3.1.-" evidence="2"/>
<name>A0A9D1UVC0_9MICC</name>
<gene>
    <name evidence="2" type="ORF">H9871_13180</name>
</gene>
<dbReference type="Gene3D" id="3.40.630.30">
    <property type="match status" value="1"/>
</dbReference>
<dbReference type="Gene3D" id="3.40.50.720">
    <property type="entry name" value="NAD(P)-binding Rossmann-like Domain"/>
    <property type="match status" value="1"/>
</dbReference>
<dbReference type="Pfam" id="PF13302">
    <property type="entry name" value="Acetyltransf_3"/>
    <property type="match status" value="1"/>
</dbReference>
<comment type="caution">
    <text evidence="2">The sequence shown here is derived from an EMBL/GenBank/DDBJ whole genome shotgun (WGS) entry which is preliminary data.</text>
</comment>
<dbReference type="SUPFAM" id="SSF55729">
    <property type="entry name" value="Acyl-CoA N-acyltransferases (Nat)"/>
    <property type="match status" value="1"/>
</dbReference>
<feature type="domain" description="N-acetyltransferase" evidence="1">
    <location>
        <begin position="26"/>
        <end position="177"/>
    </location>
</feature>
<dbReference type="PANTHER" id="PTHR42793">
    <property type="entry name" value="COA BINDING DOMAIN CONTAINING PROTEIN"/>
    <property type="match status" value="1"/>
</dbReference>
<evidence type="ECO:0000259" key="1">
    <source>
        <dbReference type="PROSITE" id="PS51186"/>
    </source>
</evidence>
<feature type="non-terminal residue" evidence="2">
    <location>
        <position position="312"/>
    </location>
</feature>
<dbReference type="InterPro" id="IPR000182">
    <property type="entry name" value="GNAT_dom"/>
</dbReference>
<dbReference type="AlphaFoldDB" id="A0A9D1UVC0"/>
<protein>
    <submittedName>
        <fullName evidence="2">GNAT family N-acetyltransferase</fullName>
        <ecNumber evidence="2">2.3.1.-</ecNumber>
    </submittedName>
</protein>
<dbReference type="InterPro" id="IPR036291">
    <property type="entry name" value="NAD(P)-bd_dom_sf"/>
</dbReference>
<dbReference type="InterPro" id="IPR016181">
    <property type="entry name" value="Acyl_CoA_acyltransferase"/>
</dbReference>
<keyword evidence="2" id="KW-0012">Acyltransferase</keyword>
<dbReference type="InterPro" id="IPR003781">
    <property type="entry name" value="CoA-bd"/>
</dbReference>
<proteinExistence type="predicted"/>
<evidence type="ECO:0000313" key="3">
    <source>
        <dbReference type="Proteomes" id="UP000824151"/>
    </source>
</evidence>
<sequence length="312" mass="34024">MANGPEVADYPAHWEADVVLRDGAAAHLRPIREDDADRLQRMHQSQSESSIYLRYFTYKSTLTDRELRRFTGVDHQDRVSFVILLEDEIIGVGGYDRIDDSAEAEVAFNISDAHQGRGLGSILLEHLAAAGRERGIEQFSAEVLPENRKMLTVFSEAGYEVQRKFEDGVVLLEFSIDPTERSRAVMESREHRAEARSLRELLAPQHVAVIGASREYGSLGYQVLHNLIEGRFTGSVHSVNPEAFELGGAPAYSSLSEIRESVDLAVIAVPAHQLAGVVTECGQHGVKGLLVLTGGLDPSPAAPAAGAEPTAD</sequence>
<reference evidence="2" key="1">
    <citation type="journal article" date="2021" name="PeerJ">
        <title>Extensive microbial diversity within the chicken gut microbiome revealed by metagenomics and culture.</title>
        <authorList>
            <person name="Gilroy R."/>
            <person name="Ravi A."/>
            <person name="Getino M."/>
            <person name="Pursley I."/>
            <person name="Horton D.L."/>
            <person name="Alikhan N.F."/>
            <person name="Baker D."/>
            <person name="Gharbi K."/>
            <person name="Hall N."/>
            <person name="Watson M."/>
            <person name="Adriaenssens E.M."/>
            <person name="Foster-Nyarko E."/>
            <person name="Jarju S."/>
            <person name="Secka A."/>
            <person name="Antonio M."/>
            <person name="Oren A."/>
            <person name="Chaudhuri R.R."/>
            <person name="La Ragione R."/>
            <person name="Hildebrand F."/>
            <person name="Pallen M.J."/>
        </authorList>
    </citation>
    <scope>NUCLEOTIDE SEQUENCE</scope>
    <source>
        <strain evidence="2">ChiHejej3B27-3195</strain>
    </source>
</reference>